<keyword evidence="1" id="KW-0812">Transmembrane</keyword>
<protein>
    <recommendedName>
        <fullName evidence="2">EamA domain-containing protein</fullName>
    </recommendedName>
</protein>
<feature type="transmembrane region" description="Helical" evidence="1">
    <location>
        <begin position="148"/>
        <end position="169"/>
    </location>
</feature>
<feature type="transmembrane region" description="Helical" evidence="1">
    <location>
        <begin position="32"/>
        <end position="50"/>
    </location>
</feature>
<dbReference type="InterPro" id="IPR037185">
    <property type="entry name" value="EmrE-like"/>
</dbReference>
<feature type="transmembrane region" description="Helical" evidence="1">
    <location>
        <begin position="261"/>
        <end position="278"/>
    </location>
</feature>
<feature type="transmembrane region" description="Helical" evidence="1">
    <location>
        <begin position="175"/>
        <end position="196"/>
    </location>
</feature>
<feature type="transmembrane region" description="Helical" evidence="1">
    <location>
        <begin position="62"/>
        <end position="82"/>
    </location>
</feature>
<keyword evidence="1" id="KW-0472">Membrane</keyword>
<gene>
    <name evidence="3" type="ORF">CO030_03400</name>
</gene>
<feature type="transmembrane region" description="Helical" evidence="1">
    <location>
        <begin position="94"/>
        <end position="111"/>
    </location>
</feature>
<sequence length="309" mass="33796">MLWILLALGGYVALAIVFVLDKMILTKTLDNPVVYTFYSTIFMFAALLAFPFGVELLHGIDWLWAIVSGLGFGFGLWAMFVAVKKGEASHINPFIGAIITIVIFVLASFFLGESLRMIEMGGIVVLAGATLLLAFFNEKGFVSLDSSFLWGIIAAVLFAISHVSAKYLYELYPFFTGFVWTRATTGIVGLVCLFFPSVRQTFHRTRHDSVALSKAKDAGFHGVRGVMLVVSDKVLGVVGVVLIQLAIAIGSVTLVNALVGIQYALMFVIIFLLTKFAPRILKETFSRREIAVQTVAMIFVILGSALFVL</sequence>
<name>A0A2M8F9C8_9BACT</name>
<feature type="domain" description="EamA" evidence="2">
    <location>
        <begin position="2"/>
        <end position="133"/>
    </location>
</feature>
<dbReference type="SUPFAM" id="SSF103481">
    <property type="entry name" value="Multidrug resistance efflux transporter EmrE"/>
    <property type="match status" value="1"/>
</dbReference>
<evidence type="ECO:0000259" key="2">
    <source>
        <dbReference type="Pfam" id="PF00892"/>
    </source>
</evidence>
<accession>A0A2M8F9C8</accession>
<dbReference type="Proteomes" id="UP000231456">
    <property type="component" value="Unassembled WGS sequence"/>
</dbReference>
<keyword evidence="1" id="KW-1133">Transmembrane helix</keyword>
<evidence type="ECO:0000313" key="4">
    <source>
        <dbReference type="Proteomes" id="UP000231456"/>
    </source>
</evidence>
<feature type="transmembrane region" description="Helical" evidence="1">
    <location>
        <begin position="234"/>
        <end position="255"/>
    </location>
</feature>
<dbReference type="EMBL" id="PFRH01000109">
    <property type="protein sequence ID" value="PJC52340.1"/>
    <property type="molecule type" value="Genomic_DNA"/>
</dbReference>
<comment type="caution">
    <text evidence="3">The sequence shown here is derived from an EMBL/GenBank/DDBJ whole genome shotgun (WGS) entry which is preliminary data.</text>
</comment>
<feature type="transmembrane region" description="Helical" evidence="1">
    <location>
        <begin position="290"/>
        <end position="308"/>
    </location>
</feature>
<proteinExistence type="predicted"/>
<dbReference type="AlphaFoldDB" id="A0A2M8F9C8"/>
<dbReference type="InterPro" id="IPR000620">
    <property type="entry name" value="EamA_dom"/>
</dbReference>
<organism evidence="3 4">
    <name type="scientific">Candidatus Magasanikbacteria bacterium CG_4_9_14_0_2_um_filter_42_11</name>
    <dbReference type="NCBI Taxonomy" id="1974643"/>
    <lineage>
        <taxon>Bacteria</taxon>
        <taxon>Candidatus Magasanikiibacteriota</taxon>
    </lineage>
</organism>
<evidence type="ECO:0000313" key="3">
    <source>
        <dbReference type="EMBL" id="PJC52340.1"/>
    </source>
</evidence>
<evidence type="ECO:0000256" key="1">
    <source>
        <dbReference type="SAM" id="Phobius"/>
    </source>
</evidence>
<reference evidence="4" key="1">
    <citation type="submission" date="2017-09" db="EMBL/GenBank/DDBJ databases">
        <title>Depth-based differentiation of microbial function through sediment-hosted aquifers and enrichment of novel symbionts in the deep terrestrial subsurface.</title>
        <authorList>
            <person name="Probst A.J."/>
            <person name="Ladd B."/>
            <person name="Jarett J.K."/>
            <person name="Geller-Mcgrath D.E."/>
            <person name="Sieber C.M.K."/>
            <person name="Emerson J.B."/>
            <person name="Anantharaman K."/>
            <person name="Thomas B.C."/>
            <person name="Malmstrom R."/>
            <person name="Stieglmeier M."/>
            <person name="Klingl A."/>
            <person name="Woyke T."/>
            <person name="Ryan C.M."/>
            <person name="Banfield J.F."/>
        </authorList>
    </citation>
    <scope>NUCLEOTIDE SEQUENCE [LARGE SCALE GENOMIC DNA]</scope>
</reference>
<feature type="transmembrane region" description="Helical" evidence="1">
    <location>
        <begin position="6"/>
        <end position="25"/>
    </location>
</feature>
<dbReference type="Pfam" id="PF00892">
    <property type="entry name" value="EamA"/>
    <property type="match status" value="1"/>
</dbReference>
<dbReference type="Gene3D" id="1.10.3730.20">
    <property type="match status" value="1"/>
</dbReference>
<feature type="transmembrane region" description="Helical" evidence="1">
    <location>
        <begin position="117"/>
        <end position="136"/>
    </location>
</feature>
<dbReference type="GO" id="GO:0016020">
    <property type="term" value="C:membrane"/>
    <property type="evidence" value="ECO:0007669"/>
    <property type="project" value="InterPro"/>
</dbReference>